<evidence type="ECO:0000259" key="12">
    <source>
        <dbReference type="SMART" id="SM01333"/>
    </source>
</evidence>
<dbReference type="SMART" id="SM01333">
    <property type="entry name" value="Tet_JBP"/>
    <property type="match status" value="1"/>
</dbReference>
<dbReference type="OrthoDB" id="8854879at2759"/>
<dbReference type="GO" id="GO:0070579">
    <property type="term" value="F:DNA 5-methylcytosine dioxygenase activity"/>
    <property type="evidence" value="ECO:0007669"/>
    <property type="project" value="UniProtKB-UniRule"/>
</dbReference>
<comment type="catalytic activity">
    <reaction evidence="11">
        <text>a 5-methyl-2'-deoxycytidine in DNA + 2-oxoglutarate + O2 = a 5-hydroxymethyl-2'-deoxycytidine in DNA + succinate + CO2</text>
        <dbReference type="Rhea" id="RHEA:52636"/>
        <dbReference type="Rhea" id="RHEA-COMP:11370"/>
        <dbReference type="Rhea" id="RHEA-COMP:13315"/>
        <dbReference type="ChEBI" id="CHEBI:15379"/>
        <dbReference type="ChEBI" id="CHEBI:16526"/>
        <dbReference type="ChEBI" id="CHEBI:16810"/>
        <dbReference type="ChEBI" id="CHEBI:30031"/>
        <dbReference type="ChEBI" id="CHEBI:85454"/>
        <dbReference type="ChEBI" id="CHEBI:136731"/>
        <dbReference type="EC" id="1.14.11.80"/>
    </reaction>
</comment>
<dbReference type="Pfam" id="PF12851">
    <property type="entry name" value="Tet_JBP"/>
    <property type="match status" value="1"/>
</dbReference>
<evidence type="ECO:0000256" key="10">
    <source>
        <dbReference type="ARBA" id="ARBA00049431"/>
    </source>
</evidence>
<dbReference type="EC" id="1.14.11.80" evidence="11"/>
<comment type="catalytic activity">
    <reaction evidence="10 11">
        <text>a 5-hydroxymethyl-2'-deoxycytidine in DNA + 2-oxoglutarate + O2 = a 5-formyl-2'-deoxycytidine in DNA + succinate + CO2 + H2O</text>
        <dbReference type="Rhea" id="RHEA:53828"/>
        <dbReference type="Rhea" id="RHEA-COMP:13315"/>
        <dbReference type="Rhea" id="RHEA-COMP:13656"/>
        <dbReference type="ChEBI" id="CHEBI:15377"/>
        <dbReference type="ChEBI" id="CHEBI:15379"/>
        <dbReference type="ChEBI" id="CHEBI:16526"/>
        <dbReference type="ChEBI" id="CHEBI:16810"/>
        <dbReference type="ChEBI" id="CHEBI:30031"/>
        <dbReference type="ChEBI" id="CHEBI:136731"/>
        <dbReference type="ChEBI" id="CHEBI:137731"/>
        <dbReference type="EC" id="1.14.11.80"/>
    </reaction>
</comment>
<dbReference type="PANTHER" id="PTHR23358">
    <property type="entry name" value="METHYLCYTOSINE DIOXYGENASE TET"/>
    <property type="match status" value="1"/>
</dbReference>
<accession>A0A443SSM4</accession>
<dbReference type="GO" id="GO:0005694">
    <property type="term" value="C:chromosome"/>
    <property type="evidence" value="ECO:0007669"/>
    <property type="project" value="UniProtKB-SubCell"/>
</dbReference>
<dbReference type="STRING" id="299467.A0A443SSM4"/>
<evidence type="ECO:0000256" key="2">
    <source>
        <dbReference type="ARBA" id="ARBA00007502"/>
    </source>
</evidence>
<protein>
    <recommendedName>
        <fullName evidence="11">Methylcytosine dioxygenase TET</fullName>
        <ecNumber evidence="11">1.14.11.80</ecNumber>
    </recommendedName>
</protein>
<evidence type="ECO:0000256" key="7">
    <source>
        <dbReference type="ARBA" id="ARBA00023002"/>
    </source>
</evidence>
<dbReference type="GO" id="GO:0008270">
    <property type="term" value="F:zinc ion binding"/>
    <property type="evidence" value="ECO:0007669"/>
    <property type="project" value="UniProtKB-UniRule"/>
</dbReference>
<comment type="similarity">
    <text evidence="2 11">Belongs to the TET family.</text>
</comment>
<comment type="cofactor">
    <cofactor evidence="11">
        <name>Zn(2+)</name>
        <dbReference type="ChEBI" id="CHEBI:29105"/>
    </cofactor>
    <text evidence="11">The zinc ions have a structural role.</text>
</comment>
<evidence type="ECO:0000313" key="13">
    <source>
        <dbReference type="EMBL" id="RWS30518.1"/>
    </source>
</evidence>
<evidence type="ECO:0000256" key="8">
    <source>
        <dbReference type="ARBA" id="ARBA00023004"/>
    </source>
</evidence>
<proteinExistence type="inferred from homology"/>
<dbReference type="InterPro" id="IPR024779">
    <property type="entry name" value="2OGFeDO_JBP1/TET_oxygenase_dom"/>
</dbReference>
<reference evidence="13 14" key="1">
    <citation type="journal article" date="2018" name="Gigascience">
        <title>Genomes of trombidid mites reveal novel predicted allergens and laterally-transferred genes associated with secondary metabolism.</title>
        <authorList>
            <person name="Dong X."/>
            <person name="Chaisiri K."/>
            <person name="Xia D."/>
            <person name="Armstrong S.D."/>
            <person name="Fang Y."/>
            <person name="Donnelly M.J."/>
            <person name="Kadowaki T."/>
            <person name="McGarry J.W."/>
            <person name="Darby A.C."/>
            <person name="Makepeace B.L."/>
        </authorList>
    </citation>
    <scope>NUCLEOTIDE SEQUENCE [LARGE SCALE GENOMIC DNA]</scope>
    <source>
        <strain evidence="13">UoL-UT</strain>
    </source>
</reference>
<dbReference type="GO" id="GO:0040029">
    <property type="term" value="P:epigenetic regulation of gene expression"/>
    <property type="evidence" value="ECO:0007669"/>
    <property type="project" value="InterPro"/>
</dbReference>
<evidence type="ECO:0000256" key="6">
    <source>
        <dbReference type="ARBA" id="ARBA00022964"/>
    </source>
</evidence>
<keyword evidence="4 11" id="KW-0479">Metal-binding</keyword>
<keyword evidence="7 11" id="KW-0560">Oxidoreductase</keyword>
<evidence type="ECO:0000256" key="1">
    <source>
        <dbReference type="ARBA" id="ARBA00004286"/>
    </source>
</evidence>
<name>A0A443SSM4_9ACAR</name>
<comment type="subcellular location">
    <subcellularLocation>
        <location evidence="1">Chromosome</location>
    </subcellularLocation>
</comment>
<evidence type="ECO:0000256" key="3">
    <source>
        <dbReference type="ARBA" id="ARBA00022454"/>
    </source>
</evidence>
<dbReference type="EMBL" id="NCKV01000473">
    <property type="protein sequence ID" value="RWS30518.1"/>
    <property type="molecule type" value="Genomic_DNA"/>
</dbReference>
<comment type="catalytic activity">
    <reaction evidence="9 11">
        <text>a 5-formyl-2'-deoxycytidine in DNA + 2-oxoglutarate + O2 = a 5-carboxyl-2'-deoxycytidine in DNA + succinate + CO2 + H(+)</text>
        <dbReference type="Rhea" id="RHEA:53832"/>
        <dbReference type="Rhea" id="RHEA-COMP:13656"/>
        <dbReference type="Rhea" id="RHEA-COMP:13657"/>
        <dbReference type="ChEBI" id="CHEBI:15378"/>
        <dbReference type="ChEBI" id="CHEBI:15379"/>
        <dbReference type="ChEBI" id="CHEBI:16526"/>
        <dbReference type="ChEBI" id="CHEBI:16810"/>
        <dbReference type="ChEBI" id="CHEBI:30031"/>
        <dbReference type="ChEBI" id="CHEBI:137731"/>
        <dbReference type="ChEBI" id="CHEBI:137732"/>
        <dbReference type="EC" id="1.14.11.80"/>
    </reaction>
</comment>
<comment type="function">
    <text evidence="11">Dioxygenase that catalyzes the conversion of the modified genomic base 5-methylcytosine (5mC) into 5-hydroxymethylcytosine (5hmC) and plays a key role in epigenetic chromatin reprogramming during embryonic development.</text>
</comment>
<evidence type="ECO:0000256" key="4">
    <source>
        <dbReference type="ARBA" id="ARBA00022723"/>
    </source>
</evidence>
<comment type="caution">
    <text evidence="13">The sequence shown here is derived from an EMBL/GenBank/DDBJ whole genome shotgun (WGS) entry which is preliminary data.</text>
</comment>
<keyword evidence="3" id="KW-0158">Chromosome</keyword>
<dbReference type="Proteomes" id="UP000288716">
    <property type="component" value="Unassembled WGS sequence"/>
</dbReference>
<dbReference type="InterPro" id="IPR040175">
    <property type="entry name" value="TET1/2/3"/>
</dbReference>
<dbReference type="GO" id="GO:0045944">
    <property type="term" value="P:positive regulation of transcription by RNA polymerase II"/>
    <property type="evidence" value="ECO:0007669"/>
    <property type="project" value="TreeGrafter"/>
</dbReference>
<gene>
    <name evidence="13" type="ORF">B4U80_03108</name>
</gene>
<keyword evidence="6 11" id="KW-0223">Dioxygenase</keyword>
<evidence type="ECO:0000256" key="5">
    <source>
        <dbReference type="ARBA" id="ARBA00022833"/>
    </source>
</evidence>
<dbReference type="GO" id="GO:0141166">
    <property type="term" value="P:chromosomal 5-methylcytosine DNA demethylation pathway"/>
    <property type="evidence" value="ECO:0007669"/>
    <property type="project" value="UniProtKB-UniRule"/>
</dbReference>
<dbReference type="VEuPathDB" id="VectorBase:LDEU001519"/>
<dbReference type="AlphaFoldDB" id="A0A443SSM4"/>
<sequence>MMPLMKAEKSMQRIIADDIFKIIYRMANGKYLKYRSASNVVLSNLKTINSVYLFYRLSTANHYTQLGSGQTIHEITALLKIRSGFYASQVRIERIVETEKEGKSKEGCPVAKCVIRRSGNSEKLLALVKHRKGHNCKLAYIVVAIVVWDGISGAFADQLYNLIVYKTAHFGLTTDRRCALNERRTCACQGVDPRTMGSCFSFGCSWSMFYNGCKFKRSNEIRKFRLSKQAEYAMNLQETELEQGLQTLATVIAPVYAAIAPEAFENQTSTNTVSSECRIGHTYTQPFSGVTACLDFCAHNHKDIHNIKTGCTVVVTLINKCAKEEQLHVLSKYTIDSVNSYDLDHGTVKILRKFPQRKRMRSSPLDSCRKRNRSRKLIDKKSVEAVKKILFRGPIVAENEYSSIMKLVDSPLKNLSSFSTTSKPVTRHIISEQSSKEVIYEFDSDNEDYINDSSMGGVAIALSHGSLLFECARHEIHSTTSLSNPNRRNPSRISLVFYQHRNLDKSKHGKFESVKKLGLAKI</sequence>
<comment type="cofactor">
    <cofactor evidence="11">
        <name>Fe(2+)</name>
        <dbReference type="ChEBI" id="CHEBI:29033"/>
    </cofactor>
    <text evidence="11">Binds 1 Fe(2+) ion per subunit.</text>
</comment>
<evidence type="ECO:0000256" key="9">
    <source>
        <dbReference type="ARBA" id="ARBA00047840"/>
    </source>
</evidence>
<keyword evidence="8 11" id="KW-0408">Iron</keyword>
<organism evidence="13 14">
    <name type="scientific">Leptotrombidium deliense</name>
    <dbReference type="NCBI Taxonomy" id="299467"/>
    <lineage>
        <taxon>Eukaryota</taxon>
        <taxon>Metazoa</taxon>
        <taxon>Ecdysozoa</taxon>
        <taxon>Arthropoda</taxon>
        <taxon>Chelicerata</taxon>
        <taxon>Arachnida</taxon>
        <taxon>Acari</taxon>
        <taxon>Acariformes</taxon>
        <taxon>Trombidiformes</taxon>
        <taxon>Prostigmata</taxon>
        <taxon>Anystina</taxon>
        <taxon>Parasitengona</taxon>
        <taxon>Trombiculoidea</taxon>
        <taxon>Trombiculidae</taxon>
        <taxon>Leptotrombidium</taxon>
    </lineage>
</organism>
<keyword evidence="5 11" id="KW-0862">Zinc</keyword>
<dbReference type="InterPro" id="IPR046942">
    <property type="entry name" value="TET_oxygenase"/>
</dbReference>
<keyword evidence="14" id="KW-1185">Reference proteome</keyword>
<dbReference type="PANTHER" id="PTHR23358:SF6">
    <property type="entry name" value="METHYLCYTOSINE DIOXYGENASE TET"/>
    <property type="match status" value="1"/>
</dbReference>
<evidence type="ECO:0000256" key="11">
    <source>
        <dbReference type="RuleBase" id="RU367064"/>
    </source>
</evidence>
<dbReference type="GO" id="GO:0005634">
    <property type="term" value="C:nucleus"/>
    <property type="evidence" value="ECO:0007669"/>
    <property type="project" value="UniProtKB-UniRule"/>
</dbReference>
<evidence type="ECO:0000313" key="14">
    <source>
        <dbReference type="Proteomes" id="UP000288716"/>
    </source>
</evidence>
<feature type="domain" description="Methylcytosine dioxygenase TET1-3 oxygenase" evidence="12">
    <location>
        <begin position="205"/>
        <end position="501"/>
    </location>
</feature>